<evidence type="ECO:0000313" key="6">
    <source>
        <dbReference type="EMBL" id="GAA0644900.1"/>
    </source>
</evidence>
<comment type="caution">
    <text evidence="6">The sequence shown here is derived from an EMBL/GenBank/DDBJ whole genome shotgun (WGS) entry which is preliminary data.</text>
</comment>
<dbReference type="AlphaFoldDB" id="A0AAV3SYW9"/>
<gene>
    <name evidence="6" type="ORF">GCM10009019_03670</name>
</gene>
<feature type="compositionally biased region" description="Low complexity" evidence="4">
    <location>
        <begin position="33"/>
        <end position="62"/>
    </location>
</feature>
<protein>
    <submittedName>
        <fullName evidence="6">ABC transporter substrate-binding protein</fullName>
    </submittedName>
</protein>
<dbReference type="EMBL" id="BAAADU010000002">
    <property type="protein sequence ID" value="GAA0644900.1"/>
    <property type="molecule type" value="Genomic_DNA"/>
</dbReference>
<name>A0AAV3SYW9_9EURY</name>
<dbReference type="Proteomes" id="UP001500194">
    <property type="component" value="Unassembled WGS sequence"/>
</dbReference>
<dbReference type="PROSITE" id="PS51318">
    <property type="entry name" value="TAT"/>
    <property type="match status" value="1"/>
</dbReference>
<reference evidence="6 7" key="1">
    <citation type="journal article" date="2019" name="Int. J. Syst. Evol. Microbiol.">
        <title>The Global Catalogue of Microorganisms (GCM) 10K type strain sequencing project: providing services to taxonomists for standard genome sequencing and annotation.</title>
        <authorList>
            <consortium name="The Broad Institute Genomics Platform"/>
            <consortium name="The Broad Institute Genome Sequencing Center for Infectious Disease"/>
            <person name="Wu L."/>
            <person name="Ma J."/>
        </authorList>
    </citation>
    <scope>NUCLEOTIDE SEQUENCE [LARGE SCALE GENOMIC DNA]</scope>
    <source>
        <strain evidence="6 7">JCM 16327</strain>
    </source>
</reference>
<dbReference type="Gene3D" id="3.40.50.1980">
    <property type="entry name" value="Nitrogenase molybdenum iron protein domain"/>
    <property type="match status" value="2"/>
</dbReference>
<dbReference type="InterPro" id="IPR006311">
    <property type="entry name" value="TAT_signal"/>
</dbReference>
<keyword evidence="3" id="KW-0732">Signal</keyword>
<feature type="domain" description="Fe/B12 periplasmic-binding" evidence="5">
    <location>
        <begin position="210"/>
        <end position="353"/>
    </location>
</feature>
<sequence length="412" mass="45045">MAPNPDDQTDTTRRRYLASAGALAGSALLAGCQSGSDTTTSSTDATTEATTDATTQATTDESGPYSVSMAPVGDVEFEEPPSNVMVYSLLYADMAVAYGYGDAVNSLGFSTNAAGSLHAYYDQLDGVSFDQSGLTQLNQGGSGITVDKEVFYDLNSDLHLIDPALVVSFDGWDIGDVEEIRDNVAPWFGNVLSRRNTEPPEAYADSYEYYTLWEIAETVSQVFQAQERYDALAAIHDDMLATIQSGLPPESERPTVASVIFIDGTFYPSKFNADGFAHAHTRPMQAPGAFTESDVSYQSAYDYETMLEVDPDVIINRYSYSYYDIASVRQSLEENEVGSRLTAVQNDRVYAGGNPLQGPVMNLFQLEMTAKQLYPEQFGEWPGYDGGPYPEIPEDEQLFDRDEVAAIMTGEF</sequence>
<dbReference type="GeneID" id="68572518"/>
<dbReference type="InterPro" id="IPR051313">
    <property type="entry name" value="Bact_iron-sidero_bind"/>
</dbReference>
<evidence type="ECO:0000259" key="5">
    <source>
        <dbReference type="Pfam" id="PF01497"/>
    </source>
</evidence>
<organism evidence="6 7">
    <name type="scientific">Salarchaeum japonicum</name>
    <dbReference type="NCBI Taxonomy" id="555573"/>
    <lineage>
        <taxon>Archaea</taxon>
        <taxon>Methanobacteriati</taxon>
        <taxon>Methanobacteriota</taxon>
        <taxon>Stenosarchaea group</taxon>
        <taxon>Halobacteria</taxon>
        <taxon>Halobacteriales</taxon>
        <taxon>Halobacteriaceae</taxon>
    </lineage>
</organism>
<proteinExistence type="predicted"/>
<evidence type="ECO:0000256" key="3">
    <source>
        <dbReference type="ARBA" id="ARBA00022729"/>
    </source>
</evidence>
<evidence type="ECO:0000313" key="7">
    <source>
        <dbReference type="Proteomes" id="UP001500194"/>
    </source>
</evidence>
<evidence type="ECO:0000256" key="4">
    <source>
        <dbReference type="SAM" id="MobiDB-lite"/>
    </source>
</evidence>
<dbReference type="PANTHER" id="PTHR30532">
    <property type="entry name" value="IRON III DICITRATE-BINDING PERIPLASMIC PROTEIN"/>
    <property type="match status" value="1"/>
</dbReference>
<evidence type="ECO:0000256" key="2">
    <source>
        <dbReference type="ARBA" id="ARBA00022448"/>
    </source>
</evidence>
<dbReference type="Pfam" id="PF01497">
    <property type="entry name" value="Peripla_BP_2"/>
    <property type="match status" value="1"/>
</dbReference>
<dbReference type="SUPFAM" id="SSF53807">
    <property type="entry name" value="Helical backbone' metal receptor"/>
    <property type="match status" value="1"/>
</dbReference>
<accession>A0AAV3SYW9</accession>
<dbReference type="InterPro" id="IPR002491">
    <property type="entry name" value="ABC_transptr_periplasmic_BD"/>
</dbReference>
<keyword evidence="2" id="KW-0813">Transport</keyword>
<feature type="region of interest" description="Disordered" evidence="4">
    <location>
        <begin position="33"/>
        <end position="66"/>
    </location>
</feature>
<dbReference type="RefSeq" id="WP_227261915.1">
    <property type="nucleotide sequence ID" value="NZ_BAAADU010000002.1"/>
</dbReference>
<dbReference type="PANTHER" id="PTHR30532:SF1">
    <property type="entry name" value="IRON(3+)-HYDROXAMATE-BINDING PROTEIN FHUD"/>
    <property type="match status" value="1"/>
</dbReference>
<comment type="subcellular location">
    <subcellularLocation>
        <location evidence="1">Cell envelope</location>
    </subcellularLocation>
</comment>
<keyword evidence="7" id="KW-1185">Reference proteome</keyword>
<evidence type="ECO:0000256" key="1">
    <source>
        <dbReference type="ARBA" id="ARBA00004196"/>
    </source>
</evidence>